<feature type="domain" description="Type I restriction modification DNA specificity" evidence="4">
    <location>
        <begin position="23"/>
        <end position="184"/>
    </location>
</feature>
<evidence type="ECO:0000259" key="4">
    <source>
        <dbReference type="Pfam" id="PF01420"/>
    </source>
</evidence>
<dbReference type="EMBL" id="UGHH01000002">
    <property type="protein sequence ID" value="STO64683.1"/>
    <property type="molecule type" value="Genomic_DNA"/>
</dbReference>
<keyword evidence="3" id="KW-0238">DNA-binding</keyword>
<comment type="similarity">
    <text evidence="1">Belongs to the type-I restriction system S methylase family.</text>
</comment>
<proteinExistence type="inferred from homology"/>
<dbReference type="InterPro" id="IPR000055">
    <property type="entry name" value="Restrct_endonuc_typeI_TRD"/>
</dbReference>
<feature type="domain" description="Type I restriction modification DNA specificity" evidence="4">
    <location>
        <begin position="212"/>
        <end position="345"/>
    </location>
</feature>
<dbReference type="AlphaFoldDB" id="A0A377I2E3"/>
<evidence type="ECO:0000313" key="6">
    <source>
        <dbReference type="Proteomes" id="UP000254867"/>
    </source>
</evidence>
<name>A0A377I2E3_HAEPH</name>
<dbReference type="GO" id="GO:0003677">
    <property type="term" value="F:DNA binding"/>
    <property type="evidence" value="ECO:0007669"/>
    <property type="project" value="UniProtKB-KW"/>
</dbReference>
<dbReference type="Gene3D" id="3.90.220.20">
    <property type="entry name" value="DNA methylase specificity domains"/>
    <property type="match status" value="1"/>
</dbReference>
<evidence type="ECO:0000256" key="1">
    <source>
        <dbReference type="ARBA" id="ARBA00010923"/>
    </source>
</evidence>
<reference evidence="5 6" key="1">
    <citation type="submission" date="2018-06" db="EMBL/GenBank/DDBJ databases">
        <authorList>
            <consortium name="Pathogen Informatics"/>
            <person name="Doyle S."/>
        </authorList>
    </citation>
    <scope>NUCLEOTIDE SEQUENCE [LARGE SCALE GENOMIC DNA]</scope>
    <source>
        <strain evidence="5 6">NCTC10794</strain>
    </source>
</reference>
<dbReference type="GO" id="GO:0009307">
    <property type="term" value="P:DNA restriction-modification system"/>
    <property type="evidence" value="ECO:0007669"/>
    <property type="project" value="UniProtKB-KW"/>
</dbReference>
<organism evidence="5 6">
    <name type="scientific">Haemophilus parahaemolyticus</name>
    <dbReference type="NCBI Taxonomy" id="735"/>
    <lineage>
        <taxon>Bacteria</taxon>
        <taxon>Pseudomonadati</taxon>
        <taxon>Pseudomonadota</taxon>
        <taxon>Gammaproteobacteria</taxon>
        <taxon>Pasteurellales</taxon>
        <taxon>Pasteurellaceae</taxon>
        <taxon>Haemophilus</taxon>
    </lineage>
</organism>
<dbReference type="EC" id="3.1.21.-" evidence="5"/>
<sequence>MNRESNKLSPTEIGRRIFGKRGEWKRTILKDWFTIKTSVSFDKGNIELSNNSNGNDYEFIGRTSINNGIQGYVKHLGFEPNNGNTFSVIQVGENIAQFRKHKWYGSQNLFLLTPKFDWIISHYKYIIACINSGLKIFDKNYSSYPTMNTLNNLVIFLPIRNEQPDISYMHHFISELQAERLQELQGYLKVTGLSNYTLTDEEQRAIDSFSEVDWDEFAFSSLFDSIQQGERLTKSDQISGDLPFVMSGITNTGVVKYIGNSVTQFPKNSITIDIFGNAFYRSIIFGASDDVGVYWNRENEKSKNVMLILAGSIQKALRGRFEYGNKLRSSKSYNLKCHLPTKNNDPDYKLMKILGSAIQKLVIADVVKYADRELSAYQSVIA</sequence>
<gene>
    <name evidence="5" type="primary">bcgIB</name>
    <name evidence="5" type="ORF">NCTC10794_01757</name>
</gene>
<dbReference type="Pfam" id="PF01420">
    <property type="entry name" value="Methylase_S"/>
    <property type="match status" value="2"/>
</dbReference>
<evidence type="ECO:0000256" key="2">
    <source>
        <dbReference type="ARBA" id="ARBA00022747"/>
    </source>
</evidence>
<dbReference type="GO" id="GO:0016787">
    <property type="term" value="F:hydrolase activity"/>
    <property type="evidence" value="ECO:0007669"/>
    <property type="project" value="UniProtKB-KW"/>
</dbReference>
<dbReference type="InterPro" id="IPR044946">
    <property type="entry name" value="Restrct_endonuc_typeI_TRD_sf"/>
</dbReference>
<protein>
    <submittedName>
        <fullName evidence="5">Type IV pili component-like protein</fullName>
        <ecNumber evidence="5">3.1.21.-</ecNumber>
    </submittedName>
</protein>
<evidence type="ECO:0000313" key="5">
    <source>
        <dbReference type="EMBL" id="STO64683.1"/>
    </source>
</evidence>
<dbReference type="SUPFAM" id="SSF116734">
    <property type="entry name" value="DNA methylase specificity domain"/>
    <property type="match status" value="2"/>
</dbReference>
<dbReference type="Proteomes" id="UP000254867">
    <property type="component" value="Unassembled WGS sequence"/>
</dbReference>
<keyword evidence="2" id="KW-0680">Restriction system</keyword>
<accession>A0A377I2E3</accession>
<keyword evidence="5" id="KW-0378">Hydrolase</keyword>
<evidence type="ECO:0000256" key="3">
    <source>
        <dbReference type="ARBA" id="ARBA00023125"/>
    </source>
</evidence>